<evidence type="ECO:0000313" key="1">
    <source>
        <dbReference type="EMBL" id="MDT1062600.1"/>
    </source>
</evidence>
<accession>A0ABU3EGM4</accession>
<sequence>MKEVLNWLQTQPGGIGTYVALNERILKALPGDPANAGVARLLAELTGRFVETVDREPLPSAVDRAAMQILKSWLERIIAVQNASAEDKLALINELALAEISPE</sequence>
<dbReference type="RefSeq" id="WP_311759698.1">
    <property type="nucleotide sequence ID" value="NZ_JAVRQI010000008.1"/>
</dbReference>
<protein>
    <submittedName>
        <fullName evidence="1">Uncharacterized protein</fullName>
    </submittedName>
</protein>
<proteinExistence type="predicted"/>
<dbReference type="EMBL" id="JAVRQI010000008">
    <property type="protein sequence ID" value="MDT1062600.1"/>
    <property type="molecule type" value="Genomic_DNA"/>
</dbReference>
<comment type="caution">
    <text evidence="1">The sequence shown here is derived from an EMBL/GenBank/DDBJ whole genome shotgun (WGS) entry which is preliminary data.</text>
</comment>
<name>A0ABU3EGM4_9RHOB</name>
<keyword evidence="2" id="KW-1185">Reference proteome</keyword>
<organism evidence="1 2">
    <name type="scientific">Paracoccus broussonetiae</name>
    <dbReference type="NCBI Taxonomy" id="3075834"/>
    <lineage>
        <taxon>Bacteria</taxon>
        <taxon>Pseudomonadati</taxon>
        <taxon>Pseudomonadota</taxon>
        <taxon>Alphaproteobacteria</taxon>
        <taxon>Rhodobacterales</taxon>
        <taxon>Paracoccaceae</taxon>
        <taxon>Paracoccus</taxon>
    </lineage>
</organism>
<evidence type="ECO:0000313" key="2">
    <source>
        <dbReference type="Proteomes" id="UP001251085"/>
    </source>
</evidence>
<reference evidence="2" key="1">
    <citation type="submission" date="2023-07" db="EMBL/GenBank/DDBJ databases">
        <title>Characterization of two Paracoccaceae strains isolated from Phycosphere and proposal of Xinfangfangia lacusdiani sp. nov.</title>
        <authorList>
            <person name="Deng Y."/>
            <person name="Zhang Y.Q."/>
        </authorList>
    </citation>
    <scope>NUCLEOTIDE SEQUENCE [LARGE SCALE GENOMIC DNA]</scope>
    <source>
        <strain evidence="2">CPCC 101403</strain>
    </source>
</reference>
<dbReference type="Proteomes" id="UP001251085">
    <property type="component" value="Unassembled WGS sequence"/>
</dbReference>
<gene>
    <name evidence="1" type="ORF">RM190_12045</name>
</gene>